<dbReference type="Proteomes" id="UP000076761">
    <property type="component" value="Unassembled WGS sequence"/>
</dbReference>
<evidence type="ECO:0000313" key="2">
    <source>
        <dbReference type="Proteomes" id="UP000076761"/>
    </source>
</evidence>
<dbReference type="AlphaFoldDB" id="A0A165NYS5"/>
<name>A0A165NYS5_9AGAM</name>
<evidence type="ECO:0000313" key="1">
    <source>
        <dbReference type="EMBL" id="KZT20299.1"/>
    </source>
</evidence>
<organism evidence="1 2">
    <name type="scientific">Neolentinus lepideus HHB14362 ss-1</name>
    <dbReference type="NCBI Taxonomy" id="1314782"/>
    <lineage>
        <taxon>Eukaryota</taxon>
        <taxon>Fungi</taxon>
        <taxon>Dikarya</taxon>
        <taxon>Basidiomycota</taxon>
        <taxon>Agaricomycotina</taxon>
        <taxon>Agaricomycetes</taxon>
        <taxon>Gloeophyllales</taxon>
        <taxon>Gloeophyllaceae</taxon>
        <taxon>Neolentinus</taxon>
    </lineage>
</organism>
<reference evidence="1 2" key="1">
    <citation type="journal article" date="2016" name="Mol. Biol. Evol.">
        <title>Comparative Genomics of Early-Diverging Mushroom-Forming Fungi Provides Insights into the Origins of Lignocellulose Decay Capabilities.</title>
        <authorList>
            <person name="Nagy L.G."/>
            <person name="Riley R."/>
            <person name="Tritt A."/>
            <person name="Adam C."/>
            <person name="Daum C."/>
            <person name="Floudas D."/>
            <person name="Sun H."/>
            <person name="Yadav J.S."/>
            <person name="Pangilinan J."/>
            <person name="Larsson K.H."/>
            <person name="Matsuura K."/>
            <person name="Barry K."/>
            <person name="Labutti K."/>
            <person name="Kuo R."/>
            <person name="Ohm R.A."/>
            <person name="Bhattacharya S.S."/>
            <person name="Shirouzu T."/>
            <person name="Yoshinaga Y."/>
            <person name="Martin F.M."/>
            <person name="Grigoriev I.V."/>
            <person name="Hibbett D.S."/>
        </authorList>
    </citation>
    <scope>NUCLEOTIDE SEQUENCE [LARGE SCALE GENOMIC DNA]</scope>
    <source>
        <strain evidence="1 2">HHB14362 ss-1</strain>
    </source>
</reference>
<sequence length="135" mass="14888">MKANDQEKTLTKTICSSTYVTFGAGLCIAKVVTGFEACGVGVHDLPQNTTRKDLETQLTVAGVNADDYQVLFLRDSHIAQLVFKDKVTGLKAIEDMNNSGLKAEFNTVKTLRPEMNSRSRDCEVLTASWREPSEN</sequence>
<gene>
    <name evidence="1" type="ORF">NEOLEDRAFT_1100974</name>
</gene>
<keyword evidence="2" id="KW-1185">Reference proteome</keyword>
<proteinExistence type="predicted"/>
<protein>
    <recommendedName>
        <fullName evidence="3">RRM domain-containing protein</fullName>
    </recommendedName>
</protein>
<dbReference type="EMBL" id="KV425622">
    <property type="protein sequence ID" value="KZT20299.1"/>
    <property type="molecule type" value="Genomic_DNA"/>
</dbReference>
<dbReference type="InParanoid" id="A0A165NYS5"/>
<evidence type="ECO:0008006" key="3">
    <source>
        <dbReference type="Google" id="ProtNLM"/>
    </source>
</evidence>
<dbReference type="OrthoDB" id="1431934at2759"/>
<accession>A0A165NYS5</accession>